<proteinExistence type="predicted"/>
<comment type="caution">
    <text evidence="3">The sequence shown here is derived from an EMBL/GenBank/DDBJ whole genome shotgun (WGS) entry which is preliminary data.</text>
</comment>
<evidence type="ECO:0000313" key="4">
    <source>
        <dbReference type="Proteomes" id="UP000316887"/>
    </source>
</evidence>
<dbReference type="AlphaFoldDB" id="A0A542W156"/>
<dbReference type="Pfam" id="PF00144">
    <property type="entry name" value="Beta-lactamase"/>
    <property type="match status" value="1"/>
</dbReference>
<dbReference type="Proteomes" id="UP000316887">
    <property type="component" value="Unassembled WGS sequence"/>
</dbReference>
<dbReference type="Gene3D" id="3.40.710.10">
    <property type="entry name" value="DD-peptidase/beta-lactamase superfamily"/>
    <property type="match status" value="1"/>
</dbReference>
<dbReference type="PANTHER" id="PTHR43283">
    <property type="entry name" value="BETA-LACTAMASE-RELATED"/>
    <property type="match status" value="1"/>
</dbReference>
<evidence type="ECO:0000313" key="3">
    <source>
        <dbReference type="EMBL" id="TQL17310.1"/>
    </source>
</evidence>
<reference evidence="3 4" key="1">
    <citation type="submission" date="2019-06" db="EMBL/GenBank/DDBJ databases">
        <title>Genome sequencing of Zymomonas mobilis strains for genetic engineering and biofuel applications.</title>
        <authorList>
            <person name="Teravest M."/>
        </authorList>
    </citation>
    <scope>NUCLEOTIDE SEQUENCE [LARGE SCALE GENOMIC DNA]</scope>
    <source>
        <strain evidence="3 4">AN0101</strain>
    </source>
</reference>
<gene>
    <name evidence="3" type="ORF">FBY58_0881</name>
</gene>
<dbReference type="OrthoDB" id="9809635at2"/>
<dbReference type="RefSeq" id="WP_141919664.1">
    <property type="nucleotide sequence ID" value="NZ_VFOF01000001.1"/>
</dbReference>
<protein>
    <submittedName>
        <fullName evidence="3">CubicO group peptidase (Beta-lactamase class C family)</fullName>
    </submittedName>
</protein>
<dbReference type="GO" id="GO:0016787">
    <property type="term" value="F:hydrolase activity"/>
    <property type="evidence" value="ECO:0007669"/>
    <property type="project" value="UniProtKB-KW"/>
</dbReference>
<dbReference type="SUPFAM" id="SSF56601">
    <property type="entry name" value="beta-lactamase/transpeptidase-like"/>
    <property type="match status" value="1"/>
</dbReference>
<accession>A0A542W156</accession>
<evidence type="ECO:0000256" key="1">
    <source>
        <dbReference type="ARBA" id="ARBA00022801"/>
    </source>
</evidence>
<dbReference type="EMBL" id="VFOF01000001">
    <property type="protein sequence ID" value="TQL17310.1"/>
    <property type="molecule type" value="Genomic_DNA"/>
</dbReference>
<feature type="domain" description="Beta-lactamase-related" evidence="2">
    <location>
        <begin position="25"/>
        <end position="327"/>
    </location>
</feature>
<dbReference type="InterPro" id="IPR012338">
    <property type="entry name" value="Beta-lactam/transpept-like"/>
</dbReference>
<evidence type="ECO:0000259" key="2">
    <source>
        <dbReference type="Pfam" id="PF00144"/>
    </source>
</evidence>
<dbReference type="PANTHER" id="PTHR43283:SF11">
    <property type="entry name" value="BETA-LACTAMASE-RELATED DOMAIN-CONTAINING PROTEIN"/>
    <property type="match status" value="1"/>
</dbReference>
<sequence>MTSFPINLESLVKEAFQPVGTVVSERKISGAVLGIVTRDGKRACHLDGFAQIIPKKEKLTRQHWFDLASLTKVLATTPAILKLVEKRVIDLDQPLTHAIPDLRQYEVSTAYERTLTFRDCLTHNTRLPAVEPIYTYGSDPNILRHFILQRKWETIKTPVYSDINFILLGIALERLYACPLTELPQADGLSYHPPAHLAVATENCAFRHRILKGEVHDENAWALGGAAGHAGLFGTVDAVLDFAQSLMDGSAASKESLNAIRSISSNPKRTIGWECKFDNWAGGQACSDQTIGHTGFTGTGLWIDFEREIAWTLLTNRVHPTRFSHVPIQNIRRQTGDAIINEWDKIQTG</sequence>
<name>A0A542W156_ZYMMB</name>
<organism evidence="3 4">
    <name type="scientific">Zymomonas mobilis</name>
    <dbReference type="NCBI Taxonomy" id="542"/>
    <lineage>
        <taxon>Bacteria</taxon>
        <taxon>Pseudomonadati</taxon>
        <taxon>Pseudomonadota</taxon>
        <taxon>Alphaproteobacteria</taxon>
        <taxon>Sphingomonadales</taxon>
        <taxon>Zymomonadaceae</taxon>
        <taxon>Zymomonas</taxon>
    </lineage>
</organism>
<keyword evidence="1" id="KW-0378">Hydrolase</keyword>
<dbReference type="InterPro" id="IPR050789">
    <property type="entry name" value="Diverse_Enzym_Activities"/>
</dbReference>
<dbReference type="InterPro" id="IPR001466">
    <property type="entry name" value="Beta-lactam-related"/>
</dbReference>